<dbReference type="GO" id="GO:0008270">
    <property type="term" value="F:zinc ion binding"/>
    <property type="evidence" value="ECO:0007669"/>
    <property type="project" value="UniProtKB-KW"/>
</dbReference>
<keyword evidence="3" id="KW-0677">Repeat</keyword>
<dbReference type="SMR" id="A0A8T3ACV9"/>
<keyword evidence="8" id="KW-0539">Nucleus</keyword>
<dbReference type="InterPro" id="IPR000315">
    <property type="entry name" value="Znf_B-box"/>
</dbReference>
<evidence type="ECO:0000256" key="1">
    <source>
        <dbReference type="ARBA" id="ARBA00004123"/>
    </source>
</evidence>
<gene>
    <name evidence="11" type="ORF">KFK09_024020</name>
</gene>
<dbReference type="GO" id="GO:0006355">
    <property type="term" value="P:regulation of DNA-templated transcription"/>
    <property type="evidence" value="ECO:0007669"/>
    <property type="project" value="TreeGrafter"/>
</dbReference>
<name>A0A8T3ACV9_DENNO</name>
<dbReference type="SMART" id="SM00336">
    <property type="entry name" value="BBOX"/>
    <property type="match status" value="2"/>
</dbReference>
<evidence type="ECO:0000313" key="11">
    <source>
        <dbReference type="EMBL" id="KAI0493893.1"/>
    </source>
</evidence>
<accession>A0A8T3ACV9</accession>
<keyword evidence="12" id="KW-1185">Reference proteome</keyword>
<keyword evidence="4 9" id="KW-0863">Zinc-finger</keyword>
<keyword evidence="5" id="KW-0862">Zinc</keyword>
<organism evidence="11 12">
    <name type="scientific">Dendrobium nobile</name>
    <name type="common">Orchid</name>
    <dbReference type="NCBI Taxonomy" id="94219"/>
    <lineage>
        <taxon>Eukaryota</taxon>
        <taxon>Viridiplantae</taxon>
        <taxon>Streptophyta</taxon>
        <taxon>Embryophyta</taxon>
        <taxon>Tracheophyta</taxon>
        <taxon>Spermatophyta</taxon>
        <taxon>Magnoliopsida</taxon>
        <taxon>Liliopsida</taxon>
        <taxon>Asparagales</taxon>
        <taxon>Orchidaceae</taxon>
        <taxon>Epidendroideae</taxon>
        <taxon>Malaxideae</taxon>
        <taxon>Dendrobiinae</taxon>
        <taxon>Dendrobium</taxon>
    </lineage>
</organism>
<evidence type="ECO:0000259" key="10">
    <source>
        <dbReference type="PROSITE" id="PS50119"/>
    </source>
</evidence>
<keyword evidence="6" id="KW-0805">Transcription regulation</keyword>
<proteinExistence type="predicted"/>
<dbReference type="PROSITE" id="PS50119">
    <property type="entry name" value="ZF_BBOX"/>
    <property type="match status" value="2"/>
</dbReference>
<keyword evidence="7" id="KW-0804">Transcription</keyword>
<evidence type="ECO:0000256" key="5">
    <source>
        <dbReference type="ARBA" id="ARBA00022833"/>
    </source>
</evidence>
<dbReference type="AlphaFoldDB" id="A0A8T3ACV9"/>
<protein>
    <recommendedName>
        <fullName evidence="10">B box-type domain-containing protein</fullName>
    </recommendedName>
</protein>
<sequence length="287" mass="30612">MKLLCDVCGADEAALLCCADEAALCYCCDHRVHRANKLAGKHPRFSLLPSTQTHPLCDICQEKRGIVFCTEDRAILCHECDSPIHAANGLTMKHSRFILTGIGLSSATITASSHSSEQSINKKKVSHSQLFSSPTVECSSTSSISDYLIKMLPGYQVEDFLLDDSMNYTAGDVFYQSDALAPSVEADLAAGNILSASAADWNFSVPDATLHIHHATSIISATAAAAGANVVNESSNMKTSGAYNLHAYPAVTTVTSLCKESWTPEEVFAVPQLAIKGHAGHQHGISN</sequence>
<dbReference type="Pfam" id="PF00643">
    <property type="entry name" value="zf-B_box"/>
    <property type="match status" value="1"/>
</dbReference>
<dbReference type="PANTHER" id="PTHR31832:SF52">
    <property type="entry name" value="B-BOX ZINC FINGER PROTEIN 21"/>
    <property type="match status" value="1"/>
</dbReference>
<evidence type="ECO:0000256" key="7">
    <source>
        <dbReference type="ARBA" id="ARBA00023163"/>
    </source>
</evidence>
<feature type="domain" description="B box-type" evidence="10">
    <location>
        <begin position="52"/>
        <end position="99"/>
    </location>
</feature>
<evidence type="ECO:0000256" key="3">
    <source>
        <dbReference type="ARBA" id="ARBA00022737"/>
    </source>
</evidence>
<keyword evidence="2" id="KW-0479">Metal-binding</keyword>
<evidence type="ECO:0000256" key="4">
    <source>
        <dbReference type="ARBA" id="ARBA00022771"/>
    </source>
</evidence>
<comment type="caution">
    <text evidence="11">The sequence shown here is derived from an EMBL/GenBank/DDBJ whole genome shotgun (WGS) entry which is preliminary data.</text>
</comment>
<dbReference type="CDD" id="cd19821">
    <property type="entry name" value="Bbox1_BBX-like"/>
    <property type="match status" value="2"/>
</dbReference>
<evidence type="ECO:0000256" key="2">
    <source>
        <dbReference type="ARBA" id="ARBA00022723"/>
    </source>
</evidence>
<feature type="domain" description="B box-type" evidence="10">
    <location>
        <begin position="1"/>
        <end position="47"/>
    </location>
</feature>
<reference evidence="11" key="1">
    <citation type="journal article" date="2022" name="Front. Genet.">
        <title>Chromosome-Scale Assembly of the Dendrobium nobile Genome Provides Insights Into the Molecular Mechanism of the Biosynthesis of the Medicinal Active Ingredient of Dendrobium.</title>
        <authorList>
            <person name="Xu Q."/>
            <person name="Niu S.-C."/>
            <person name="Li K.-L."/>
            <person name="Zheng P.-J."/>
            <person name="Zhang X.-J."/>
            <person name="Jia Y."/>
            <person name="Liu Y."/>
            <person name="Niu Y.-X."/>
            <person name="Yu L.-H."/>
            <person name="Chen D.-F."/>
            <person name="Zhang G.-Q."/>
        </authorList>
    </citation>
    <scope>NUCLEOTIDE SEQUENCE</scope>
    <source>
        <tissue evidence="11">Leaf</tissue>
    </source>
</reference>
<comment type="subcellular location">
    <subcellularLocation>
        <location evidence="1">Nucleus</location>
    </subcellularLocation>
</comment>
<evidence type="ECO:0000256" key="6">
    <source>
        <dbReference type="ARBA" id="ARBA00023015"/>
    </source>
</evidence>
<evidence type="ECO:0000256" key="8">
    <source>
        <dbReference type="ARBA" id="ARBA00023242"/>
    </source>
</evidence>
<dbReference type="InterPro" id="IPR049808">
    <property type="entry name" value="CONSTANS-like_Bbox1"/>
</dbReference>
<dbReference type="PANTHER" id="PTHR31832">
    <property type="entry name" value="B-BOX ZINC FINGER PROTEIN 22"/>
    <property type="match status" value="1"/>
</dbReference>
<dbReference type="EMBL" id="JAGYWB010000017">
    <property type="protein sequence ID" value="KAI0493893.1"/>
    <property type="molecule type" value="Genomic_DNA"/>
</dbReference>
<dbReference type="Proteomes" id="UP000829196">
    <property type="component" value="Unassembled WGS sequence"/>
</dbReference>
<dbReference type="Gene3D" id="3.30.160.60">
    <property type="entry name" value="Classic Zinc Finger"/>
    <property type="match status" value="1"/>
</dbReference>
<dbReference type="GO" id="GO:0009640">
    <property type="term" value="P:photomorphogenesis"/>
    <property type="evidence" value="ECO:0007669"/>
    <property type="project" value="TreeGrafter"/>
</dbReference>
<evidence type="ECO:0000256" key="9">
    <source>
        <dbReference type="PROSITE-ProRule" id="PRU00024"/>
    </source>
</evidence>
<dbReference type="OrthoDB" id="153872at2759"/>
<dbReference type="InterPro" id="IPR051979">
    <property type="entry name" value="B-box_zinc_finger"/>
</dbReference>
<evidence type="ECO:0000313" key="12">
    <source>
        <dbReference type="Proteomes" id="UP000829196"/>
    </source>
</evidence>
<dbReference type="GO" id="GO:0005634">
    <property type="term" value="C:nucleus"/>
    <property type="evidence" value="ECO:0007669"/>
    <property type="project" value="UniProtKB-SubCell"/>
</dbReference>